<sequence length="507" mass="54404">MRDISLWIERHASFQPDKPAIRFAGETLSYSGLAGRVDKMAWVLASAFGARRGDRIAWLGFNHPDLLVLMFAAARLGMIVVPLNWRLAAPEHAFILRNAGAKAAIGHKQLLAALSEDDYPDGCRRVAVDGPLDGADTLDDLIAAAGPAPDRSGRAEDPLLLVYTSGTTGRPKGAVLTQSAIAWNAINAIHMHDMTSHDHVLTVLPMFHVGGLNIQTTPALHLGATVTLHEKFDPAAFLKAVDDDRPTLSVLVPATIAAVAGHADWAKTDLSSLRALATGSMIVPDELIAAFHARSVPVIQVYGSSETAPIAIYQRINKAYATVGSMGQVGLHTEVRIVDTADNDLGPGVAGEILVRGPHVASGYWNDPDATAKAFTEGWFRTGDVAEYDENGDYWFRDRIKNVIISGGENIYPAEAERLLREIDGVAECCVVGRPDPRWGAVPVAVIVAADATVSRETIAAHFEGKLARYKHPRDVVFVAELPKNAMGKVRIDEVSRIAAEATNAPA</sequence>
<keyword evidence="6" id="KW-1185">Reference proteome</keyword>
<evidence type="ECO:0000256" key="1">
    <source>
        <dbReference type="ARBA" id="ARBA00006432"/>
    </source>
</evidence>
<evidence type="ECO:0000259" key="4">
    <source>
        <dbReference type="Pfam" id="PF13193"/>
    </source>
</evidence>
<dbReference type="PROSITE" id="PS00455">
    <property type="entry name" value="AMP_BINDING"/>
    <property type="match status" value="1"/>
</dbReference>
<dbReference type="InterPro" id="IPR020845">
    <property type="entry name" value="AMP-binding_CS"/>
</dbReference>
<feature type="domain" description="AMP-binding enzyme C-terminal" evidence="4">
    <location>
        <begin position="416"/>
        <end position="489"/>
    </location>
</feature>
<dbReference type="GO" id="GO:0006631">
    <property type="term" value="P:fatty acid metabolic process"/>
    <property type="evidence" value="ECO:0007669"/>
    <property type="project" value="TreeGrafter"/>
</dbReference>
<comment type="caution">
    <text evidence="5">The sequence shown here is derived from an EMBL/GenBank/DDBJ whole genome shotgun (WGS) entry which is preliminary data.</text>
</comment>
<name>A0AAW5R423_9HYPH</name>
<accession>A0AAW5R423</accession>
<dbReference type="Pfam" id="PF13193">
    <property type="entry name" value="AMP-binding_C"/>
    <property type="match status" value="1"/>
</dbReference>
<dbReference type="Gene3D" id="3.30.300.30">
    <property type="match status" value="1"/>
</dbReference>
<proteinExistence type="inferred from homology"/>
<dbReference type="RefSeq" id="WP_261617128.1">
    <property type="nucleotide sequence ID" value="NZ_JALIDZ010000007.1"/>
</dbReference>
<dbReference type="GO" id="GO:0031956">
    <property type="term" value="F:medium-chain fatty acid-CoA ligase activity"/>
    <property type="evidence" value="ECO:0007669"/>
    <property type="project" value="TreeGrafter"/>
</dbReference>
<dbReference type="InterPro" id="IPR000873">
    <property type="entry name" value="AMP-dep_synth/lig_dom"/>
</dbReference>
<dbReference type="PANTHER" id="PTHR43201">
    <property type="entry name" value="ACYL-COA SYNTHETASE"/>
    <property type="match status" value="1"/>
</dbReference>
<feature type="domain" description="AMP-dependent synthetase/ligase" evidence="3">
    <location>
        <begin position="9"/>
        <end position="365"/>
    </location>
</feature>
<organism evidence="5 6">
    <name type="scientific">Microbaculum marinisediminis</name>
    <dbReference type="NCBI Taxonomy" id="2931392"/>
    <lineage>
        <taxon>Bacteria</taxon>
        <taxon>Pseudomonadati</taxon>
        <taxon>Pseudomonadota</taxon>
        <taxon>Alphaproteobacteria</taxon>
        <taxon>Hyphomicrobiales</taxon>
        <taxon>Tepidamorphaceae</taxon>
        <taxon>Microbaculum</taxon>
    </lineage>
</organism>
<dbReference type="EMBL" id="JALIDZ010000007">
    <property type="protein sequence ID" value="MCT8973408.1"/>
    <property type="molecule type" value="Genomic_DNA"/>
</dbReference>
<dbReference type="InterPro" id="IPR042099">
    <property type="entry name" value="ANL_N_sf"/>
</dbReference>
<comment type="similarity">
    <text evidence="1">Belongs to the ATP-dependent AMP-binding enzyme family.</text>
</comment>
<dbReference type="SUPFAM" id="SSF56801">
    <property type="entry name" value="Acetyl-CoA synthetase-like"/>
    <property type="match status" value="1"/>
</dbReference>
<evidence type="ECO:0000256" key="2">
    <source>
        <dbReference type="ARBA" id="ARBA00022598"/>
    </source>
</evidence>
<dbReference type="InterPro" id="IPR025110">
    <property type="entry name" value="AMP-bd_C"/>
</dbReference>
<evidence type="ECO:0000313" key="5">
    <source>
        <dbReference type="EMBL" id="MCT8973408.1"/>
    </source>
</evidence>
<evidence type="ECO:0000313" key="6">
    <source>
        <dbReference type="Proteomes" id="UP001320898"/>
    </source>
</evidence>
<dbReference type="AlphaFoldDB" id="A0AAW5R423"/>
<reference evidence="5 6" key="1">
    <citation type="submission" date="2022-04" db="EMBL/GenBank/DDBJ databases">
        <authorList>
            <person name="Ye Y.-Q."/>
            <person name="Du Z.-J."/>
        </authorList>
    </citation>
    <scope>NUCLEOTIDE SEQUENCE [LARGE SCALE GENOMIC DNA]</scope>
    <source>
        <strain evidence="5 6">A6E488</strain>
    </source>
</reference>
<dbReference type="PANTHER" id="PTHR43201:SF5">
    <property type="entry name" value="MEDIUM-CHAIN ACYL-COA LIGASE ACSF2, MITOCHONDRIAL"/>
    <property type="match status" value="1"/>
</dbReference>
<keyword evidence="2" id="KW-0436">Ligase</keyword>
<dbReference type="Proteomes" id="UP001320898">
    <property type="component" value="Unassembled WGS sequence"/>
</dbReference>
<dbReference type="Gene3D" id="3.40.50.12780">
    <property type="entry name" value="N-terminal domain of ligase-like"/>
    <property type="match status" value="1"/>
</dbReference>
<evidence type="ECO:0000259" key="3">
    <source>
        <dbReference type="Pfam" id="PF00501"/>
    </source>
</evidence>
<dbReference type="InterPro" id="IPR045851">
    <property type="entry name" value="AMP-bd_C_sf"/>
</dbReference>
<dbReference type="Pfam" id="PF00501">
    <property type="entry name" value="AMP-binding"/>
    <property type="match status" value="1"/>
</dbReference>
<gene>
    <name evidence="5" type="ORF">MUB46_16220</name>
</gene>
<protein>
    <submittedName>
        <fullName evidence="5">AMP-binding protein</fullName>
    </submittedName>
</protein>